<dbReference type="AlphaFoldDB" id="A0A0M2K928"/>
<accession>A0A0M2K928</accession>
<evidence type="ECO:0000313" key="3">
    <source>
        <dbReference type="Proteomes" id="UP000033924"/>
    </source>
</evidence>
<dbReference type="Proteomes" id="UP000033924">
    <property type="component" value="Unassembled WGS sequence"/>
</dbReference>
<organism evidence="2 3">
    <name type="scientific">Erwinia tracheiphila</name>
    <dbReference type="NCBI Taxonomy" id="65700"/>
    <lineage>
        <taxon>Bacteria</taxon>
        <taxon>Pseudomonadati</taxon>
        <taxon>Pseudomonadota</taxon>
        <taxon>Gammaproteobacteria</taxon>
        <taxon>Enterobacterales</taxon>
        <taxon>Erwiniaceae</taxon>
        <taxon>Erwinia</taxon>
    </lineage>
</organism>
<dbReference type="PATRIC" id="fig|65700.7.peg.2883"/>
<evidence type="ECO:0000313" key="2">
    <source>
        <dbReference type="EMBL" id="KKF35895.1"/>
    </source>
</evidence>
<keyword evidence="1" id="KW-0472">Membrane</keyword>
<gene>
    <name evidence="2" type="ORF">SY86_11415</name>
</gene>
<feature type="transmembrane region" description="Helical" evidence="1">
    <location>
        <begin position="6"/>
        <end position="23"/>
    </location>
</feature>
<name>A0A0M2K928_9GAMM</name>
<dbReference type="EMBL" id="JXNU01000003">
    <property type="protein sequence ID" value="KKF35895.1"/>
    <property type="molecule type" value="Genomic_DNA"/>
</dbReference>
<evidence type="ECO:0000256" key="1">
    <source>
        <dbReference type="SAM" id="Phobius"/>
    </source>
</evidence>
<sequence>MFIETYGFIACIILSILIGINFFELRHNRKKLPIFISQIRTILAACFKFISGENYMNDISSIGNKISKPPIDVGSLSRAGSENNLINNILSVGNANDRDLSFFSSNDASSVLNEDVADKSLVNSFKNKLAGVAKFIRDWGPNHIILQAGPQLYNKSGGFYYKFTPTAVISSDHIELYPLYVEIGHAISELGGGNVKGYALCANQQGLNVDWNKRELGYLRQMLGRVEVDFPYGDSGFQGTVGFEIGITDKMTGVRNIIKDACSDFKISAAQGLSLVGVNFAANPDLIKIVTAGLIGTFCLPEVISRLTNQDNSRESVLWMGLSFGYADYNSTYFPDLEILKDSQHQGVNIQANACVRHAEMITYNFKNKVFSIPHALIKALTLAHGGSKPDIIRNILSSQAEINHAVSQSFLPAEAGHTANDCLNEIALLSFRRIEEDENQRHERNNLVTEV</sequence>
<keyword evidence="1" id="KW-1133">Transmembrane helix</keyword>
<comment type="caution">
    <text evidence="2">The sequence shown here is derived from an EMBL/GenBank/DDBJ whole genome shotgun (WGS) entry which is preliminary data.</text>
</comment>
<dbReference type="RefSeq" id="WP_016192025.1">
    <property type="nucleotide sequence ID" value="NZ_JXNU01000003.1"/>
</dbReference>
<proteinExistence type="predicted"/>
<reference evidence="2 3" key="1">
    <citation type="submission" date="2015-01" db="EMBL/GenBank/DDBJ databases">
        <title>Erwinia tracheiphila.</title>
        <authorList>
            <person name="Shapiro L.R."/>
        </authorList>
    </citation>
    <scope>NUCLEOTIDE SEQUENCE [LARGE SCALE GENOMIC DNA]</scope>
    <source>
        <strain evidence="2 3">BuffGH</strain>
    </source>
</reference>
<protein>
    <submittedName>
        <fullName evidence="2">Uncharacterized protein</fullName>
    </submittedName>
</protein>
<keyword evidence="1" id="KW-0812">Transmembrane</keyword>
<keyword evidence="3" id="KW-1185">Reference proteome</keyword>